<dbReference type="Proteomes" id="UP001517247">
    <property type="component" value="Unassembled WGS sequence"/>
</dbReference>
<dbReference type="EMBL" id="SSHJ02000001">
    <property type="protein sequence ID" value="MFN0254404.1"/>
    <property type="molecule type" value="Genomic_DNA"/>
</dbReference>
<evidence type="ECO:0008006" key="3">
    <source>
        <dbReference type="Google" id="ProtNLM"/>
    </source>
</evidence>
<keyword evidence="2" id="KW-1185">Reference proteome</keyword>
<sequence>MKAIIFNGALERRASSTSSLISNYLVERLEKFGVDARLFNLVDSGIPLFDISLVNTPKGVEVMNHVFREVDVHFWLVPLYLAASQGNEKLPGLAGA</sequence>
<evidence type="ECO:0000313" key="1">
    <source>
        <dbReference type="EMBL" id="MFN0254404.1"/>
    </source>
</evidence>
<dbReference type="InterPro" id="IPR029039">
    <property type="entry name" value="Flavoprotein-like_sf"/>
</dbReference>
<protein>
    <recommendedName>
        <fullName evidence="3">NADPH-dependent FMN reductase-like domain-containing protein</fullName>
    </recommendedName>
</protein>
<gene>
    <name evidence="1" type="ORF">E6A44_002410</name>
</gene>
<accession>A0ABW9J2U0</accession>
<proteinExistence type="predicted"/>
<evidence type="ECO:0000313" key="2">
    <source>
        <dbReference type="Proteomes" id="UP001517247"/>
    </source>
</evidence>
<dbReference type="SUPFAM" id="SSF52218">
    <property type="entry name" value="Flavoproteins"/>
    <property type="match status" value="1"/>
</dbReference>
<comment type="caution">
    <text evidence="1">The sequence shown here is derived from an EMBL/GenBank/DDBJ whole genome shotgun (WGS) entry which is preliminary data.</text>
</comment>
<organism evidence="1 2">
    <name type="scientific">Pedobacter ureilyticus</name>
    <dbReference type="NCBI Taxonomy" id="1393051"/>
    <lineage>
        <taxon>Bacteria</taxon>
        <taxon>Pseudomonadati</taxon>
        <taxon>Bacteroidota</taxon>
        <taxon>Sphingobacteriia</taxon>
        <taxon>Sphingobacteriales</taxon>
        <taxon>Sphingobacteriaceae</taxon>
        <taxon>Pedobacter</taxon>
    </lineage>
</organism>
<reference evidence="1 2" key="1">
    <citation type="submission" date="2024-12" db="EMBL/GenBank/DDBJ databases">
        <authorList>
            <person name="Hu S."/>
        </authorList>
    </citation>
    <scope>NUCLEOTIDE SEQUENCE [LARGE SCALE GENOMIC DNA]</scope>
    <source>
        <strain evidence="1 2">THG-T11</strain>
    </source>
</reference>
<dbReference type="RefSeq" id="WP_246076917.1">
    <property type="nucleotide sequence ID" value="NZ_SSHJ02000001.1"/>
</dbReference>
<name>A0ABW9J2U0_9SPHI</name>